<evidence type="ECO:0000256" key="7">
    <source>
        <dbReference type="NCBIfam" id="TIGR03035"/>
    </source>
</evidence>
<comment type="caution">
    <text evidence="8">The sequence shown here is derived from an EMBL/GenBank/DDBJ whole genome shotgun (WGS) entry which is preliminary data.</text>
</comment>
<evidence type="ECO:0000256" key="4">
    <source>
        <dbReference type="ARBA" id="ARBA00022833"/>
    </source>
</evidence>
<dbReference type="Proteomes" id="UP001230005">
    <property type="component" value="Unassembled WGS sequence"/>
</dbReference>
<gene>
    <name evidence="8" type="ORF">J2S74_002479</name>
</gene>
<dbReference type="InterPro" id="IPR037175">
    <property type="entry name" value="KFase_sf"/>
</dbReference>
<keyword evidence="5" id="KW-0823">Tryptophan catabolism</keyword>
<keyword evidence="9" id="KW-1185">Reference proteome</keyword>
<dbReference type="GO" id="GO:0004061">
    <property type="term" value="F:arylformamidase activity"/>
    <property type="evidence" value="ECO:0007669"/>
    <property type="project" value="UniProtKB-EC"/>
</dbReference>
<dbReference type="PANTHER" id="PTHR31118:SF32">
    <property type="entry name" value="KYNURENINE FORMAMIDASE"/>
    <property type="match status" value="1"/>
</dbReference>
<evidence type="ECO:0000313" key="9">
    <source>
        <dbReference type="Proteomes" id="UP001230005"/>
    </source>
</evidence>
<name>A0ABT9ZV25_9BACI</name>
<dbReference type="Gene3D" id="3.50.30.50">
    <property type="entry name" value="Putative cyclase"/>
    <property type="match status" value="1"/>
</dbReference>
<organism evidence="8 9">
    <name type="scientific">Evansella vedderi</name>
    <dbReference type="NCBI Taxonomy" id="38282"/>
    <lineage>
        <taxon>Bacteria</taxon>
        <taxon>Bacillati</taxon>
        <taxon>Bacillota</taxon>
        <taxon>Bacilli</taxon>
        <taxon>Bacillales</taxon>
        <taxon>Bacillaceae</taxon>
        <taxon>Evansella</taxon>
    </lineage>
</organism>
<dbReference type="NCBIfam" id="TIGR03035">
    <property type="entry name" value="trp_arylform"/>
    <property type="match status" value="1"/>
</dbReference>
<reference evidence="8 9" key="1">
    <citation type="submission" date="2023-07" db="EMBL/GenBank/DDBJ databases">
        <title>Genomic Encyclopedia of Type Strains, Phase IV (KMG-IV): sequencing the most valuable type-strain genomes for metagenomic binning, comparative biology and taxonomic classification.</title>
        <authorList>
            <person name="Goeker M."/>
        </authorList>
    </citation>
    <scope>NUCLEOTIDE SEQUENCE [LARGE SCALE GENOMIC DNA]</scope>
    <source>
        <strain evidence="8 9">DSM 9768</strain>
    </source>
</reference>
<dbReference type="InterPro" id="IPR007325">
    <property type="entry name" value="KFase/CYL"/>
</dbReference>
<comment type="catalytic activity">
    <reaction evidence="6">
        <text>N-formyl-L-kynurenine + H2O = L-kynurenine + formate + H(+)</text>
        <dbReference type="Rhea" id="RHEA:13009"/>
        <dbReference type="ChEBI" id="CHEBI:15377"/>
        <dbReference type="ChEBI" id="CHEBI:15378"/>
        <dbReference type="ChEBI" id="CHEBI:15740"/>
        <dbReference type="ChEBI" id="CHEBI:57959"/>
        <dbReference type="ChEBI" id="CHEBI:58629"/>
        <dbReference type="EC" id="3.5.1.9"/>
    </reaction>
</comment>
<comment type="function">
    <text evidence="1">Catalyzes the hydrolysis of N-formyl-L-kynurenine to L-kynurenine, the second step in the kynurenine pathway of tryptophan degradation.</text>
</comment>
<evidence type="ECO:0000256" key="6">
    <source>
        <dbReference type="ARBA" id="ARBA00048496"/>
    </source>
</evidence>
<sequence length="184" mass="20846">MFNQNQQENQWIDISQPLSKDIAHWPGDTPFSYEVAYPKEETGSVNIGQITTSTHIGTHIDAPFHFKNDGQRVLDIDLNIYIGASRLIDIGDAKEMNREVLSQFNLDGIARLLIRTSIKNNPTVFPKDIPYVTRDGAEFLKEQGIKLIGVNVPSVDPLDSKDLEGHHALYENGIYILLNFRRLK</sequence>
<dbReference type="RefSeq" id="WP_307325972.1">
    <property type="nucleotide sequence ID" value="NZ_JAUSUG010000009.1"/>
</dbReference>
<keyword evidence="3 8" id="KW-0378">Hydrolase</keyword>
<dbReference type="SUPFAM" id="SSF102198">
    <property type="entry name" value="Putative cyclase"/>
    <property type="match status" value="1"/>
</dbReference>
<keyword evidence="4" id="KW-0862">Zinc</keyword>
<evidence type="ECO:0000256" key="2">
    <source>
        <dbReference type="ARBA" id="ARBA00022723"/>
    </source>
</evidence>
<dbReference type="PANTHER" id="PTHR31118">
    <property type="entry name" value="CYCLASE-LIKE PROTEIN 2"/>
    <property type="match status" value="1"/>
</dbReference>
<keyword evidence="2" id="KW-0479">Metal-binding</keyword>
<dbReference type="Pfam" id="PF04199">
    <property type="entry name" value="Cyclase"/>
    <property type="match status" value="1"/>
</dbReference>
<protein>
    <recommendedName>
        <fullName evidence="7">Arylformamidase</fullName>
        <ecNumber evidence="7">3.5.1.9</ecNumber>
    </recommendedName>
</protein>
<evidence type="ECO:0000256" key="1">
    <source>
        <dbReference type="ARBA" id="ARBA00002204"/>
    </source>
</evidence>
<evidence type="ECO:0000256" key="3">
    <source>
        <dbReference type="ARBA" id="ARBA00022801"/>
    </source>
</evidence>
<accession>A0ABT9ZV25</accession>
<proteinExistence type="predicted"/>
<dbReference type="EMBL" id="JAUSUG010000009">
    <property type="protein sequence ID" value="MDQ0255097.1"/>
    <property type="molecule type" value="Genomic_DNA"/>
</dbReference>
<evidence type="ECO:0000256" key="5">
    <source>
        <dbReference type="ARBA" id="ARBA00023079"/>
    </source>
</evidence>
<dbReference type="InterPro" id="IPR017484">
    <property type="entry name" value="Kynurenine_formamidase_bac"/>
</dbReference>
<evidence type="ECO:0000313" key="8">
    <source>
        <dbReference type="EMBL" id="MDQ0255097.1"/>
    </source>
</evidence>
<dbReference type="EC" id="3.5.1.9" evidence="7"/>